<evidence type="ECO:0000313" key="1">
    <source>
        <dbReference type="EMBL" id="KAA1122214.1"/>
    </source>
</evidence>
<dbReference type="EMBL" id="VDEP01000236">
    <property type="protein sequence ID" value="KAA1122214.1"/>
    <property type="molecule type" value="Genomic_DNA"/>
</dbReference>
<organism evidence="1 2">
    <name type="scientific">Puccinia graminis f. sp. tritici</name>
    <dbReference type="NCBI Taxonomy" id="56615"/>
    <lineage>
        <taxon>Eukaryota</taxon>
        <taxon>Fungi</taxon>
        <taxon>Dikarya</taxon>
        <taxon>Basidiomycota</taxon>
        <taxon>Pucciniomycotina</taxon>
        <taxon>Pucciniomycetes</taxon>
        <taxon>Pucciniales</taxon>
        <taxon>Pucciniaceae</taxon>
        <taxon>Puccinia</taxon>
    </lineage>
</organism>
<dbReference type="AlphaFoldDB" id="A0A5B0RBR9"/>
<evidence type="ECO:0000313" key="2">
    <source>
        <dbReference type="Proteomes" id="UP000325313"/>
    </source>
</evidence>
<comment type="caution">
    <text evidence="1">The sequence shown here is derived from an EMBL/GenBank/DDBJ whole genome shotgun (WGS) entry which is preliminary data.</text>
</comment>
<proteinExistence type="predicted"/>
<protein>
    <submittedName>
        <fullName evidence="1">Uncharacterized protein</fullName>
    </submittedName>
</protein>
<name>A0A5B0RBR9_PUCGR</name>
<gene>
    <name evidence="1" type="ORF">PGTUg99_034306</name>
</gene>
<dbReference type="Proteomes" id="UP000325313">
    <property type="component" value="Unassembled WGS sequence"/>
</dbReference>
<accession>A0A5B0RBR9</accession>
<sequence length="225" mass="24720">MDGVASPIKMIAKSQVLRVPVFFQTHERAALMQLVHQRWSASNFKDQLPCCLGAVKAVSASAAHGRSASKSMKHNRVTPLVHRLCLQISESEPRDRLSLLTDGWKSPGAKSPAVLQAHWPALAHEDNSTANVNLPVSRFLPLSIAGSNAQSTQKMQEGPMDSVARMVRCFRAINADRKAEKEYQGESVGKTRIHVIASHSISKLSRGPLPKKFSETPSDFYITVE</sequence>
<reference evidence="1 2" key="1">
    <citation type="submission" date="2019-05" db="EMBL/GenBank/DDBJ databases">
        <title>Emergence of the Ug99 lineage of the wheat stem rust pathogen through somatic hybridization.</title>
        <authorList>
            <person name="Li F."/>
            <person name="Upadhyaya N.M."/>
            <person name="Sperschneider J."/>
            <person name="Matny O."/>
            <person name="Nguyen-Phuc H."/>
            <person name="Mago R."/>
            <person name="Raley C."/>
            <person name="Miller M.E."/>
            <person name="Silverstein K.A.T."/>
            <person name="Henningsen E."/>
            <person name="Hirsch C.D."/>
            <person name="Visser B."/>
            <person name="Pretorius Z.A."/>
            <person name="Steffenson B.J."/>
            <person name="Schwessinger B."/>
            <person name="Dodds P.N."/>
            <person name="Figueroa M."/>
        </authorList>
    </citation>
    <scope>NUCLEOTIDE SEQUENCE [LARGE SCALE GENOMIC DNA]</scope>
    <source>
        <strain evidence="1 2">Ug99</strain>
    </source>
</reference>